<dbReference type="RefSeq" id="WP_380705060.1">
    <property type="nucleotide sequence ID" value="NZ_JBHSAP010000015.1"/>
</dbReference>
<evidence type="ECO:0000259" key="5">
    <source>
        <dbReference type="SMART" id="SM00534"/>
    </source>
</evidence>
<name>A0ABV8JEB7_9BACL</name>
<protein>
    <recommendedName>
        <fullName evidence="8">MutS domain V</fullName>
    </recommendedName>
</protein>
<dbReference type="InterPro" id="IPR045076">
    <property type="entry name" value="MutS"/>
</dbReference>
<dbReference type="InterPro" id="IPR027417">
    <property type="entry name" value="P-loop_NTPase"/>
</dbReference>
<dbReference type="SMART" id="SM00533">
    <property type="entry name" value="MUTSd"/>
    <property type="match status" value="1"/>
</dbReference>
<evidence type="ECO:0000256" key="3">
    <source>
        <dbReference type="ARBA" id="ARBA00023125"/>
    </source>
</evidence>
<proteinExistence type="predicted"/>
<keyword evidence="3" id="KW-0238">DNA-binding</keyword>
<evidence type="ECO:0000313" key="6">
    <source>
        <dbReference type="EMBL" id="MFC4077293.1"/>
    </source>
</evidence>
<dbReference type="PANTHER" id="PTHR11361">
    <property type="entry name" value="DNA MISMATCH REPAIR PROTEIN MUTS FAMILY MEMBER"/>
    <property type="match status" value="1"/>
</dbReference>
<sequence>MWMDDGTKQALLWAEVWDRFRPLTPMGQQAKRSLPPFLPGEEAAWQASLARQETLSGTINDDPDWAERVEGRLRKLPDPGMVLLHLERGGAPGITDWFRLKQFLWHVRGLGALLNEKGLTGWLSANPSEWTQTFRLLNPSQREEPGFSLDQGYDPHLTALAKRLDDLDQRRRLVVDARASEIERDYGIRRGREGEWAVDRTLPILNRMRQDPRLDRVRETPFETVFRPLSSPEEEALAEEAASLEKEREELVQDVLEILAVSVRPFGPFLTKALEEVTHFDLAWAKVRAAMEWRGVRPRPSMVFSLEDGVHPVLQDRLQREEKVFTPVCLRLDQGMTVLIGPNMGGKTVALRTLGVVAALGQYGFLVPTRACSMPLFPWITAIIGDAQNPEAGLSTFGAEAAHLAHWLREPEAGLLLLDEIGRGTNPVEGAALSAAVTRYLATGEGWSVHATHYREVLDVSGIRAYRTGGLRNAESPPVGGEDQGSLHDRMDFRLYPWQPSDGFPREALAIAAALGLPKKVIREAKARIDDREPRCTELAEHDNP</sequence>
<keyword evidence="1" id="KW-0547">Nucleotide-binding</keyword>
<evidence type="ECO:0000313" key="7">
    <source>
        <dbReference type="Proteomes" id="UP001595843"/>
    </source>
</evidence>
<dbReference type="InterPro" id="IPR007696">
    <property type="entry name" value="DNA_mismatch_repair_MutS_core"/>
</dbReference>
<organism evidence="6 7">
    <name type="scientific">Salinithrix halophila</name>
    <dbReference type="NCBI Taxonomy" id="1485204"/>
    <lineage>
        <taxon>Bacteria</taxon>
        <taxon>Bacillati</taxon>
        <taxon>Bacillota</taxon>
        <taxon>Bacilli</taxon>
        <taxon>Bacillales</taxon>
        <taxon>Thermoactinomycetaceae</taxon>
        <taxon>Salinithrix</taxon>
    </lineage>
</organism>
<comment type="caution">
    <text evidence="6">The sequence shown here is derived from an EMBL/GenBank/DDBJ whole genome shotgun (WGS) entry which is preliminary data.</text>
</comment>
<reference evidence="7" key="1">
    <citation type="journal article" date="2019" name="Int. J. Syst. Evol. Microbiol.">
        <title>The Global Catalogue of Microorganisms (GCM) 10K type strain sequencing project: providing services to taxonomists for standard genome sequencing and annotation.</title>
        <authorList>
            <consortium name="The Broad Institute Genomics Platform"/>
            <consortium name="The Broad Institute Genome Sequencing Center for Infectious Disease"/>
            <person name="Wu L."/>
            <person name="Ma J."/>
        </authorList>
    </citation>
    <scope>NUCLEOTIDE SEQUENCE [LARGE SCALE GENOMIC DNA]</scope>
    <source>
        <strain evidence="7">IBRC-M 10813</strain>
    </source>
</reference>
<dbReference type="SMART" id="SM00534">
    <property type="entry name" value="MUTSac"/>
    <property type="match status" value="1"/>
</dbReference>
<evidence type="ECO:0000256" key="1">
    <source>
        <dbReference type="ARBA" id="ARBA00022741"/>
    </source>
</evidence>
<dbReference type="EMBL" id="JBHSAP010000015">
    <property type="protein sequence ID" value="MFC4077293.1"/>
    <property type="molecule type" value="Genomic_DNA"/>
</dbReference>
<dbReference type="Pfam" id="PF00488">
    <property type="entry name" value="MutS_V"/>
    <property type="match status" value="1"/>
</dbReference>
<gene>
    <name evidence="6" type="ORF">ACFOUO_10835</name>
</gene>
<evidence type="ECO:0008006" key="8">
    <source>
        <dbReference type="Google" id="ProtNLM"/>
    </source>
</evidence>
<dbReference type="Gene3D" id="3.40.50.300">
    <property type="entry name" value="P-loop containing nucleotide triphosphate hydrolases"/>
    <property type="match status" value="1"/>
</dbReference>
<feature type="domain" description="DNA mismatch repair protein MutS core" evidence="4">
    <location>
        <begin position="6"/>
        <end position="317"/>
    </location>
</feature>
<dbReference type="InterPro" id="IPR000432">
    <property type="entry name" value="DNA_mismatch_repair_MutS_C"/>
</dbReference>
<keyword evidence="7" id="KW-1185">Reference proteome</keyword>
<dbReference type="Proteomes" id="UP001595843">
    <property type="component" value="Unassembled WGS sequence"/>
</dbReference>
<keyword evidence="2" id="KW-0067">ATP-binding</keyword>
<evidence type="ECO:0000259" key="4">
    <source>
        <dbReference type="SMART" id="SM00533"/>
    </source>
</evidence>
<evidence type="ECO:0000256" key="2">
    <source>
        <dbReference type="ARBA" id="ARBA00022840"/>
    </source>
</evidence>
<accession>A0ABV8JEB7</accession>
<dbReference type="SUPFAM" id="SSF52540">
    <property type="entry name" value="P-loop containing nucleoside triphosphate hydrolases"/>
    <property type="match status" value="1"/>
</dbReference>
<feature type="domain" description="DNA mismatch repair proteins mutS family" evidence="5">
    <location>
        <begin position="335"/>
        <end position="530"/>
    </location>
</feature>